<keyword evidence="5" id="KW-0460">Magnesium</keyword>
<feature type="transmembrane region" description="Helical" evidence="5">
    <location>
        <begin position="90"/>
        <end position="109"/>
    </location>
</feature>
<keyword evidence="5" id="KW-0813">Transport</keyword>
<proteinExistence type="inferred from homology"/>
<dbReference type="PANTHER" id="PTHR12570:SF25">
    <property type="entry name" value="MAGNESIUM TRANSPORTER-RELATED"/>
    <property type="match status" value="1"/>
</dbReference>
<keyword evidence="5" id="KW-0406">Ion transport</keyword>
<evidence type="ECO:0000256" key="1">
    <source>
        <dbReference type="ARBA" id="ARBA00004141"/>
    </source>
</evidence>
<keyword evidence="5" id="KW-0967">Endosome</keyword>
<sequence length="249" mass="27649">MDMFRWDGLYSTCYFRRAVLSRSPVRLPNLLRFTSIHILFCPLHRGLRSLSEARGLVDERPDVARTMDQDLTNGGPPPAAGSPHLFADNVNGFLLAVASSALIGAGFIVKKQGLRRPGASAFVPVSGYGSLLKPLWWIGMVTMIFVEIANFVAYIFGPTVLAEKCWMQCRFGPYHPERLQKMGVRLGPTRIPSRTVLCGGRLISPVSVDTEIYRAIMKFRVTATTWYRLAVTAGTIRSCTNGIFGEIYT</sequence>
<evidence type="ECO:0000256" key="4">
    <source>
        <dbReference type="ARBA" id="ARBA00023136"/>
    </source>
</evidence>
<dbReference type="EMBL" id="CP097503">
    <property type="protein sequence ID" value="URD82311.1"/>
    <property type="molecule type" value="Genomic_DNA"/>
</dbReference>
<evidence type="ECO:0000313" key="6">
    <source>
        <dbReference type="EMBL" id="URD82311.1"/>
    </source>
</evidence>
<comment type="subcellular location">
    <subcellularLocation>
        <location evidence="5">Cell membrane</location>
        <topology evidence="5">Multi-pass membrane protein</topology>
    </subcellularLocation>
    <subcellularLocation>
        <location evidence="5">Early endosome</location>
    </subcellularLocation>
    <subcellularLocation>
        <location evidence="1">Membrane</location>
        <topology evidence="1">Multi-pass membrane protein</topology>
    </subcellularLocation>
</comment>
<evidence type="ECO:0000256" key="2">
    <source>
        <dbReference type="ARBA" id="ARBA00022692"/>
    </source>
</evidence>
<feature type="transmembrane region" description="Helical" evidence="5">
    <location>
        <begin position="135"/>
        <end position="157"/>
    </location>
</feature>
<dbReference type="GO" id="GO:0005886">
    <property type="term" value="C:plasma membrane"/>
    <property type="evidence" value="ECO:0007669"/>
    <property type="project" value="UniProtKB-SubCell"/>
</dbReference>
<dbReference type="Pfam" id="PF05653">
    <property type="entry name" value="Mg_trans_NIPA"/>
    <property type="match status" value="1"/>
</dbReference>
<reference evidence="6" key="1">
    <citation type="submission" date="2022-05" db="EMBL/GenBank/DDBJ databases">
        <title>The Musa troglodytarum L. genome provides insights into the mechanism of non-climacteric behaviour and enrichment of carotenoids.</title>
        <authorList>
            <person name="Wang J."/>
        </authorList>
    </citation>
    <scope>NUCLEOTIDE SEQUENCE</scope>
    <source>
        <tissue evidence="6">Leaf</tissue>
    </source>
</reference>
<gene>
    <name evidence="6" type="ORF">MUK42_18582</name>
</gene>
<protein>
    <recommendedName>
        <fullName evidence="5">Probable magnesium transporter</fullName>
    </recommendedName>
</protein>
<keyword evidence="4 5" id="KW-0472">Membrane</keyword>
<evidence type="ECO:0000313" key="7">
    <source>
        <dbReference type="Proteomes" id="UP001055439"/>
    </source>
</evidence>
<dbReference type="PANTHER" id="PTHR12570">
    <property type="match status" value="1"/>
</dbReference>
<accession>A0A9E7ETF8</accession>
<name>A0A9E7ETF8_9LILI</name>
<keyword evidence="7" id="KW-1185">Reference proteome</keyword>
<dbReference type="InterPro" id="IPR008521">
    <property type="entry name" value="Mg_trans_NIPA"/>
</dbReference>
<evidence type="ECO:0000256" key="3">
    <source>
        <dbReference type="ARBA" id="ARBA00022989"/>
    </source>
</evidence>
<dbReference type="OrthoDB" id="10593283at2759"/>
<keyword evidence="3 5" id="KW-1133">Transmembrane helix</keyword>
<comment type="subunit">
    <text evidence="5">Homodimer.</text>
</comment>
<comment type="similarity">
    <text evidence="5">Belongs to the NIPA (TC 2.A.7) family.</text>
</comment>
<keyword evidence="5" id="KW-1003">Cell membrane</keyword>
<evidence type="ECO:0000256" key="5">
    <source>
        <dbReference type="RuleBase" id="RU363078"/>
    </source>
</evidence>
<comment type="function">
    <text evidence="5">Acts as a Mg(2+) transporter. Can also transport other divalent cations such as Fe(2+), Sr(2+), Ba(2+), Mn(2+) and Co(2+) but to a much less extent than Mg(2+).</text>
</comment>
<dbReference type="GO" id="GO:0005769">
    <property type="term" value="C:early endosome"/>
    <property type="evidence" value="ECO:0007669"/>
    <property type="project" value="UniProtKB-SubCell"/>
</dbReference>
<keyword evidence="2 5" id="KW-0812">Transmembrane</keyword>
<dbReference type="Proteomes" id="UP001055439">
    <property type="component" value="Chromosome 10"/>
</dbReference>
<dbReference type="AlphaFoldDB" id="A0A9E7ETF8"/>
<dbReference type="GO" id="GO:0015095">
    <property type="term" value="F:magnesium ion transmembrane transporter activity"/>
    <property type="evidence" value="ECO:0007669"/>
    <property type="project" value="UniProtKB-UniRule"/>
</dbReference>
<organism evidence="6 7">
    <name type="scientific">Musa troglodytarum</name>
    <name type="common">fe'i banana</name>
    <dbReference type="NCBI Taxonomy" id="320322"/>
    <lineage>
        <taxon>Eukaryota</taxon>
        <taxon>Viridiplantae</taxon>
        <taxon>Streptophyta</taxon>
        <taxon>Embryophyta</taxon>
        <taxon>Tracheophyta</taxon>
        <taxon>Spermatophyta</taxon>
        <taxon>Magnoliopsida</taxon>
        <taxon>Liliopsida</taxon>
        <taxon>Zingiberales</taxon>
        <taxon>Musaceae</taxon>
        <taxon>Musa</taxon>
    </lineage>
</organism>
<comment type="caution">
    <text evidence="5">Lacks conserved residue(s) required for the propagation of feature annotation.</text>
</comment>